<comment type="subcellular location">
    <subcellularLocation>
        <location evidence="1">Membrane</location>
        <topology evidence="1">Multi-pass membrane protein</topology>
    </subcellularLocation>
</comment>
<evidence type="ECO:0008006" key="17">
    <source>
        <dbReference type="Google" id="ProtNLM"/>
    </source>
</evidence>
<accession>A0ABD3M1R1</accession>
<keyword evidence="6" id="KW-0833">Ubl conjugation pathway</keyword>
<dbReference type="InterPro" id="IPR001841">
    <property type="entry name" value="Znf_RING"/>
</dbReference>
<dbReference type="GO" id="GO:0016740">
    <property type="term" value="F:transferase activity"/>
    <property type="evidence" value="ECO:0007669"/>
    <property type="project" value="UniProtKB-KW"/>
</dbReference>
<dbReference type="PANTHER" id="PTHR15067:SF4">
    <property type="entry name" value="E3 UBIQUITIN-PROTEIN LIGASE RNF8"/>
    <property type="match status" value="1"/>
</dbReference>
<reference evidence="15 16" key="1">
    <citation type="submission" date="2024-10" db="EMBL/GenBank/DDBJ databases">
        <title>Updated reference genomes for cyclostephanoid diatoms.</title>
        <authorList>
            <person name="Roberts W.R."/>
            <person name="Alverson A.J."/>
        </authorList>
    </citation>
    <scope>NUCLEOTIDE SEQUENCE [LARGE SCALE GENOMIC DNA]</scope>
    <source>
        <strain evidence="15 16">AJA232-27</strain>
    </source>
</reference>
<evidence type="ECO:0000256" key="10">
    <source>
        <dbReference type="PROSITE-ProRule" id="PRU00175"/>
    </source>
</evidence>
<dbReference type="AlphaFoldDB" id="A0ABD3M1R1"/>
<evidence type="ECO:0000256" key="11">
    <source>
        <dbReference type="SAM" id="MobiDB-lite"/>
    </source>
</evidence>
<dbReference type="PANTHER" id="PTHR15067">
    <property type="entry name" value="E3 UBIQUITIN-PROTEIN LIGASE RNF8"/>
    <property type="match status" value="1"/>
</dbReference>
<dbReference type="SUPFAM" id="SSF57850">
    <property type="entry name" value="RING/U-box"/>
    <property type="match status" value="1"/>
</dbReference>
<evidence type="ECO:0000256" key="2">
    <source>
        <dbReference type="ARBA" id="ARBA00022679"/>
    </source>
</evidence>
<keyword evidence="2" id="KW-0808">Transferase</keyword>
<keyword evidence="4" id="KW-0479">Metal-binding</keyword>
<proteinExistence type="predicted"/>
<evidence type="ECO:0000256" key="5">
    <source>
        <dbReference type="ARBA" id="ARBA00022771"/>
    </source>
</evidence>
<evidence type="ECO:0000256" key="12">
    <source>
        <dbReference type="SAM" id="Phobius"/>
    </source>
</evidence>
<dbReference type="InterPro" id="IPR013083">
    <property type="entry name" value="Znf_RING/FYVE/PHD"/>
</dbReference>
<evidence type="ECO:0000256" key="6">
    <source>
        <dbReference type="ARBA" id="ARBA00022786"/>
    </source>
</evidence>
<keyword evidence="7" id="KW-0862">Zinc</keyword>
<dbReference type="Pfam" id="PF13639">
    <property type="entry name" value="zf-RING_2"/>
    <property type="match status" value="1"/>
</dbReference>
<feature type="domain" description="RING-type" evidence="13">
    <location>
        <begin position="717"/>
        <end position="762"/>
    </location>
</feature>
<evidence type="ECO:0000259" key="13">
    <source>
        <dbReference type="PROSITE" id="PS50089"/>
    </source>
</evidence>
<evidence type="ECO:0000256" key="4">
    <source>
        <dbReference type="ARBA" id="ARBA00022723"/>
    </source>
</evidence>
<protein>
    <recommendedName>
        <fullName evidence="17">RING-type domain-containing protein</fullName>
    </recommendedName>
</protein>
<dbReference type="InterPro" id="IPR003892">
    <property type="entry name" value="CUE"/>
</dbReference>
<keyword evidence="16" id="KW-1185">Reference proteome</keyword>
<organism evidence="15 16">
    <name type="scientific">Discostella pseudostelligera</name>
    <dbReference type="NCBI Taxonomy" id="259834"/>
    <lineage>
        <taxon>Eukaryota</taxon>
        <taxon>Sar</taxon>
        <taxon>Stramenopiles</taxon>
        <taxon>Ochrophyta</taxon>
        <taxon>Bacillariophyta</taxon>
        <taxon>Coscinodiscophyceae</taxon>
        <taxon>Thalassiosirophycidae</taxon>
        <taxon>Stephanodiscales</taxon>
        <taxon>Stephanodiscaceae</taxon>
        <taxon>Discostella</taxon>
    </lineage>
</organism>
<dbReference type="GO" id="GO:0008270">
    <property type="term" value="F:zinc ion binding"/>
    <property type="evidence" value="ECO:0007669"/>
    <property type="project" value="UniProtKB-KW"/>
</dbReference>
<name>A0ABD3M1R1_9STRA</name>
<feature type="transmembrane region" description="Helical" evidence="12">
    <location>
        <begin position="375"/>
        <end position="398"/>
    </location>
</feature>
<evidence type="ECO:0000256" key="1">
    <source>
        <dbReference type="ARBA" id="ARBA00004141"/>
    </source>
</evidence>
<feature type="region of interest" description="Disordered" evidence="11">
    <location>
        <begin position="250"/>
        <end position="270"/>
    </location>
</feature>
<keyword evidence="9 12" id="KW-0472">Membrane</keyword>
<sequence>MDNGEEAMERLMEVAQQQQMLLHDHENRDHIFLGSPNNDDEPTHRGHRLRNGEVGNRDVGVLPEMGQEGEQNLHPLPESQQPLRRRSMDRSHGGYYCLRSITSIYTTLSVVMACLALLTSPFNVHFSFVRMSGNPGARKMLFTVDDIHRFMQVVDAAEDKMRVALDGYGNLDNTILSKDGGWKAVVAHSKANSLLGEPAEVTSESQQHHPPSSSTWPTTLLNFASKLQGQFTERFSFLNELTLEYASIQSQRVPETLEQSPSEAAESKLPNSSAKWTFPWEWMRQGANHKPGKANANSDQPGVNINTATSNRFGDVKNVSLYSILSAKFTATNSSAMQQFPSTEDGDSATSKTFPQPTFRFSTIFDKVFTSTPRMMVIANLILVVIYLLQTAVVDLFLGPLPTANVAGTNPAGQRSSNRIPDEASRRRRAGHERFWGFLLFKLLLISAVLEPDSIDLFILILWYAVVSFLRSLSHVAGTTTNHATHSGAPPSGSALRLLLLVLVCDALTVLGCSVVLHDTGWNMLLLLTCDCITLGVDVATHILRHAGAAKEEAHRMIISSLEEKQLALRALRMGRLGDSGDHQGDEIASLHDEAGEQLDDDLAYEAELHHLDQAIESYESAHVNRLALIGAATFSLEIFALCLSVTHLVHIWALHGAGFGLFDVVLSLHMHSAVSLIGKKIAERRSAQRVTREINTRLPEASDKDIRKAIAARDVCCICLNSISFGSVKKVRCGHLFHANCLREVIERERSFAATKCPLCRAPIVNDRHDPLVNHPRATRRLGNTVNNVVNDRGGGAEATNRQTAMNPGEQSLLRFSTENILPSWLPIPAFAFEVVRRDTTVIAEGNPHPEAPGWQRFFRRGGQVPAIDSNSDGNNQMQPQEQQEQETPVWRRLLILLGAIPMSPEEEAAALEQLVDMFPQYDRADLLRELRARRSSEAVAESILLGIFSGIPRGGGGVDL</sequence>
<evidence type="ECO:0000313" key="16">
    <source>
        <dbReference type="Proteomes" id="UP001530293"/>
    </source>
</evidence>
<dbReference type="PROSITE" id="PS50089">
    <property type="entry name" value="ZF_RING_2"/>
    <property type="match status" value="1"/>
</dbReference>
<evidence type="ECO:0000256" key="8">
    <source>
        <dbReference type="ARBA" id="ARBA00022989"/>
    </source>
</evidence>
<feature type="transmembrane region" description="Helical" evidence="12">
    <location>
        <begin position="94"/>
        <end position="118"/>
    </location>
</feature>
<feature type="domain" description="CUE" evidence="14">
    <location>
        <begin position="908"/>
        <end position="949"/>
    </location>
</feature>
<evidence type="ECO:0000256" key="7">
    <source>
        <dbReference type="ARBA" id="ARBA00022833"/>
    </source>
</evidence>
<comment type="caution">
    <text evidence="15">The sequence shown here is derived from an EMBL/GenBank/DDBJ whole genome shotgun (WGS) entry which is preliminary data.</text>
</comment>
<feature type="region of interest" description="Disordered" evidence="11">
    <location>
        <begin position="34"/>
        <end position="57"/>
    </location>
</feature>
<keyword evidence="5 10" id="KW-0863">Zinc-finger</keyword>
<dbReference type="PROSITE" id="PS51140">
    <property type="entry name" value="CUE"/>
    <property type="match status" value="1"/>
</dbReference>
<dbReference type="Proteomes" id="UP001530293">
    <property type="component" value="Unassembled WGS sequence"/>
</dbReference>
<dbReference type="GO" id="GO:0016020">
    <property type="term" value="C:membrane"/>
    <property type="evidence" value="ECO:0007669"/>
    <property type="project" value="UniProtKB-SubCell"/>
</dbReference>
<keyword evidence="8 12" id="KW-1133">Transmembrane helix</keyword>
<dbReference type="SMART" id="SM00184">
    <property type="entry name" value="RING"/>
    <property type="match status" value="1"/>
</dbReference>
<feature type="transmembrane region" description="Helical" evidence="12">
    <location>
        <begin position="457"/>
        <end position="477"/>
    </location>
</feature>
<evidence type="ECO:0000256" key="3">
    <source>
        <dbReference type="ARBA" id="ARBA00022692"/>
    </source>
</evidence>
<evidence type="ECO:0000259" key="14">
    <source>
        <dbReference type="PROSITE" id="PS51140"/>
    </source>
</evidence>
<dbReference type="EMBL" id="JALLBG020000245">
    <property type="protein sequence ID" value="KAL3757985.1"/>
    <property type="molecule type" value="Genomic_DNA"/>
</dbReference>
<gene>
    <name evidence="15" type="ORF">ACHAWU_006043</name>
</gene>
<feature type="compositionally biased region" description="Polar residues" evidence="11">
    <location>
        <begin position="250"/>
        <end position="262"/>
    </location>
</feature>
<feature type="region of interest" description="Disordered" evidence="11">
    <location>
        <begin position="197"/>
        <end position="216"/>
    </location>
</feature>
<feature type="transmembrane region" description="Helical" evidence="12">
    <location>
        <begin position="435"/>
        <end position="451"/>
    </location>
</feature>
<evidence type="ECO:0000313" key="15">
    <source>
        <dbReference type="EMBL" id="KAL3757985.1"/>
    </source>
</evidence>
<evidence type="ECO:0000256" key="9">
    <source>
        <dbReference type="ARBA" id="ARBA00023136"/>
    </source>
</evidence>
<keyword evidence="3 12" id="KW-0812">Transmembrane</keyword>
<dbReference type="Gene3D" id="3.30.40.10">
    <property type="entry name" value="Zinc/RING finger domain, C3HC4 (zinc finger)"/>
    <property type="match status" value="1"/>
</dbReference>
<feature type="transmembrane region" description="Helical" evidence="12">
    <location>
        <begin position="498"/>
        <end position="518"/>
    </location>
</feature>